<dbReference type="PROSITE" id="PS51892">
    <property type="entry name" value="SUBTILASE"/>
    <property type="match status" value="1"/>
</dbReference>
<dbReference type="InterPro" id="IPR015500">
    <property type="entry name" value="Peptidase_S8_subtilisin-rel"/>
</dbReference>
<dbReference type="InterPro" id="IPR023827">
    <property type="entry name" value="Peptidase_S8_Asp-AS"/>
</dbReference>
<evidence type="ECO:0000256" key="1">
    <source>
        <dbReference type="ARBA" id="ARBA00011073"/>
    </source>
</evidence>
<dbReference type="InterPro" id="IPR050131">
    <property type="entry name" value="Peptidase_S8_subtilisin-like"/>
</dbReference>
<comment type="caution">
    <text evidence="11">The sequence shown here is derived from an EMBL/GenBank/DDBJ whole genome shotgun (WGS) entry which is preliminary data.</text>
</comment>
<reference evidence="11 12" key="1">
    <citation type="submission" date="2021-08" db="EMBL/GenBank/DDBJ databases">
        <title>Comparative Genomics Analysis of the Genus Qipengyuania Reveals Extensive Genetic Diversity and Metabolic Versatility, Including the Description of Fifteen Novel Species.</title>
        <authorList>
            <person name="Liu Y."/>
        </authorList>
    </citation>
    <scope>NUCLEOTIDE SEQUENCE [LARGE SCALE GENOMIC DNA]</scope>
    <source>
        <strain evidence="11 12">YG27</strain>
    </source>
</reference>
<dbReference type="RefSeq" id="WP_221601389.1">
    <property type="nucleotide sequence ID" value="NZ_JAIGNU010000001.1"/>
</dbReference>
<proteinExistence type="inferred from homology"/>
<accession>A0ABS7JT52</accession>
<comment type="similarity">
    <text evidence="1 6 7">Belongs to the peptidase S8 family.</text>
</comment>
<name>A0ABS7JT52_9SPHN</name>
<keyword evidence="12" id="KW-1185">Reference proteome</keyword>
<dbReference type="SUPFAM" id="SSF52743">
    <property type="entry name" value="Subtilisin-like"/>
    <property type="match status" value="1"/>
</dbReference>
<evidence type="ECO:0000256" key="9">
    <source>
        <dbReference type="SAM" id="SignalP"/>
    </source>
</evidence>
<keyword evidence="4 6" id="KW-0378">Hydrolase</keyword>
<dbReference type="Pfam" id="PF00082">
    <property type="entry name" value="Peptidase_S8"/>
    <property type="match status" value="1"/>
</dbReference>
<evidence type="ECO:0000256" key="3">
    <source>
        <dbReference type="ARBA" id="ARBA00022729"/>
    </source>
</evidence>
<dbReference type="PROSITE" id="PS00136">
    <property type="entry name" value="SUBTILASE_ASP"/>
    <property type="match status" value="1"/>
</dbReference>
<dbReference type="Proteomes" id="UP000782554">
    <property type="component" value="Unassembled WGS sequence"/>
</dbReference>
<evidence type="ECO:0000256" key="2">
    <source>
        <dbReference type="ARBA" id="ARBA00022670"/>
    </source>
</evidence>
<feature type="active site" description="Charge relay system" evidence="6">
    <location>
        <position position="330"/>
    </location>
</feature>
<feature type="chain" id="PRO_5046504528" evidence="9">
    <location>
        <begin position="21"/>
        <end position="798"/>
    </location>
</feature>
<feature type="active site" description="Charge relay system" evidence="6">
    <location>
        <position position="144"/>
    </location>
</feature>
<sequence>MNRNSHLSRQLRLTSSLAFALALVACGGGGGTRSVPPPPTAAPSPSPTPAPTPTPAPAPAPAPSPTPTPTPISSFDTAEYRRSDGPDQHNAVAAWSTGIAGSGAIIAVVDSGIDIDSPEFAGRIHADSVDIAGNRGPNASEDDHGTNVSMVAAAARDGKGIMGIAWEAQVLAIRADEPGSCAGDTTSDTTQGCSFLNSDIAKGVDYAVSKGATVINLSLGGGAPSRSMLAAVASASAAGVVVVIASGNDGESMPDAFASELRKAGGNNVIIVGSVGESNVISDFSNRAGADAAWFLSARGEQVCCVYENGEIFIGNDGSGQYTLVLSGTSFAAPQVSGAVALLRQAFPNLTGAEIVQILLESAADLGASGTDSTYGRGLLDIARAMQPAGTTTIAGSTSVVHLGDDTAVASPAMGDALTSQALESVITDKYDRAYVYDLSGGFKSSVVQSKLGAALTPHGRYHEAGSEDVSMAFTISDPEREGRTRWAGQLRLSPEEADGARVLAGRIAARLAPDTSIGIAFSEGSHGLVAQMQGAARPAFLIASDVSGDKGFAASADMAVALRRQYGRLGLTLSAETGQAWLGNVRFAHDLPSDQRERFDTRSFSIAADRKFGLVASTLALTWMQEDRTMLGGFFSESLGGSGADSLFIDASATVPAGAWSFGTTLRQGYTRARRTGFVADGSDFTSTGWAFDIARAGVFERGDRIGLRIAQPLRVSGGGLKLGLPVSYDYATESAGYGVRTLTLSPTGREIVGELRWSGPLLAGQAGASVFYRHQPGHIANAPADTGVAVNWSRQF</sequence>
<evidence type="ECO:0000256" key="4">
    <source>
        <dbReference type="ARBA" id="ARBA00022801"/>
    </source>
</evidence>
<dbReference type="PROSITE" id="PS00138">
    <property type="entry name" value="SUBTILASE_SER"/>
    <property type="match status" value="1"/>
</dbReference>
<evidence type="ECO:0000256" key="7">
    <source>
        <dbReference type="RuleBase" id="RU003355"/>
    </source>
</evidence>
<feature type="domain" description="Peptidase S8/S53" evidence="10">
    <location>
        <begin position="101"/>
        <end position="378"/>
    </location>
</feature>
<evidence type="ECO:0000256" key="5">
    <source>
        <dbReference type="ARBA" id="ARBA00022825"/>
    </source>
</evidence>
<feature type="region of interest" description="Disordered" evidence="8">
    <location>
        <begin position="28"/>
        <end position="89"/>
    </location>
</feature>
<evidence type="ECO:0000313" key="11">
    <source>
        <dbReference type="EMBL" id="MBX7500778.1"/>
    </source>
</evidence>
<dbReference type="EMBL" id="JAIGNU010000001">
    <property type="protein sequence ID" value="MBX7500778.1"/>
    <property type="molecule type" value="Genomic_DNA"/>
</dbReference>
<protein>
    <submittedName>
        <fullName evidence="11">S8 family serine peptidase</fullName>
    </submittedName>
</protein>
<dbReference type="PROSITE" id="PS51257">
    <property type="entry name" value="PROKAR_LIPOPROTEIN"/>
    <property type="match status" value="1"/>
</dbReference>
<feature type="compositionally biased region" description="Basic and acidic residues" evidence="8">
    <location>
        <begin position="78"/>
        <end position="87"/>
    </location>
</feature>
<dbReference type="InterPro" id="IPR000209">
    <property type="entry name" value="Peptidase_S8/S53_dom"/>
</dbReference>
<dbReference type="Gene3D" id="3.40.50.200">
    <property type="entry name" value="Peptidase S8/S53 domain"/>
    <property type="match status" value="1"/>
</dbReference>
<dbReference type="InterPro" id="IPR023828">
    <property type="entry name" value="Peptidase_S8_Ser-AS"/>
</dbReference>
<keyword evidence="3 9" id="KW-0732">Signal</keyword>
<dbReference type="PANTHER" id="PTHR43806:SF11">
    <property type="entry name" value="CEREVISIN-RELATED"/>
    <property type="match status" value="1"/>
</dbReference>
<evidence type="ECO:0000259" key="10">
    <source>
        <dbReference type="Pfam" id="PF00082"/>
    </source>
</evidence>
<dbReference type="PANTHER" id="PTHR43806">
    <property type="entry name" value="PEPTIDASE S8"/>
    <property type="match status" value="1"/>
</dbReference>
<organism evidence="11 12">
    <name type="scientific">Qipengyuania mesophila</name>
    <dbReference type="NCBI Taxonomy" id="2867246"/>
    <lineage>
        <taxon>Bacteria</taxon>
        <taxon>Pseudomonadati</taxon>
        <taxon>Pseudomonadota</taxon>
        <taxon>Alphaproteobacteria</taxon>
        <taxon>Sphingomonadales</taxon>
        <taxon>Erythrobacteraceae</taxon>
        <taxon>Qipengyuania</taxon>
    </lineage>
</organism>
<keyword evidence="5 6" id="KW-0720">Serine protease</keyword>
<feature type="compositionally biased region" description="Pro residues" evidence="8">
    <location>
        <begin position="35"/>
        <end position="70"/>
    </location>
</feature>
<evidence type="ECO:0000313" key="12">
    <source>
        <dbReference type="Proteomes" id="UP000782554"/>
    </source>
</evidence>
<dbReference type="PRINTS" id="PR00723">
    <property type="entry name" value="SUBTILISIN"/>
</dbReference>
<gene>
    <name evidence="11" type="ORF">K3181_04930</name>
</gene>
<feature type="signal peptide" evidence="9">
    <location>
        <begin position="1"/>
        <end position="20"/>
    </location>
</feature>
<dbReference type="InterPro" id="IPR034061">
    <property type="entry name" value="Peptidases_S8_Autotransporter"/>
</dbReference>
<dbReference type="CDD" id="cd04848">
    <property type="entry name" value="Peptidases_S8_Autotransporter_serine_protease_like"/>
    <property type="match status" value="1"/>
</dbReference>
<keyword evidence="2 6" id="KW-0645">Protease</keyword>
<dbReference type="InterPro" id="IPR036852">
    <property type="entry name" value="Peptidase_S8/S53_dom_sf"/>
</dbReference>
<evidence type="ECO:0000256" key="6">
    <source>
        <dbReference type="PROSITE-ProRule" id="PRU01240"/>
    </source>
</evidence>
<feature type="active site" description="Charge relay system" evidence="6">
    <location>
        <position position="110"/>
    </location>
</feature>
<evidence type="ECO:0000256" key="8">
    <source>
        <dbReference type="SAM" id="MobiDB-lite"/>
    </source>
</evidence>